<evidence type="ECO:0000256" key="1">
    <source>
        <dbReference type="ARBA" id="ARBA00022737"/>
    </source>
</evidence>
<sequence>MDSDSIADGNAHEANGALDNEELVVAEDHVVHLSSELFEFIEMMKSTQEVEYEPFRLDMRGMTMPPRLWTALEQYLCALSTPLVRLSLSGTYVGPEGAMTIGKALVTNNCLQVLELDNCELVGSAYRPVYSGLKSLVKGIESPRSELRYLNLARNDLLPEGSRIILGVAAFHARLTALDISNTMLSIFNEDDGVIALSYIFRFTHALCWIDFSGNLIPSPCLRVLRTALGKNKTLTSIQARDCGLQHSDLFADNPLNKSSVVQTLDLSSSAKNTRSARRQQRQPPPIATS</sequence>
<dbReference type="EMBL" id="DAKRPA010000229">
    <property type="protein sequence ID" value="DAZ94864.1"/>
    <property type="molecule type" value="Genomic_DNA"/>
</dbReference>
<reference evidence="3" key="1">
    <citation type="submission" date="2022-11" db="EMBL/GenBank/DDBJ databases">
        <authorList>
            <person name="Morgan W.R."/>
            <person name="Tartar A."/>
        </authorList>
    </citation>
    <scope>NUCLEOTIDE SEQUENCE</scope>
    <source>
        <strain evidence="3">ARSEF 373</strain>
    </source>
</reference>
<dbReference type="InterPro" id="IPR052201">
    <property type="entry name" value="LRR-containing_regulator"/>
</dbReference>
<gene>
    <name evidence="3" type="ORF">N0F65_008166</name>
</gene>
<reference evidence="3" key="2">
    <citation type="journal article" date="2023" name="Microbiol Resour">
        <title>Decontamination and Annotation of the Draft Genome Sequence of the Oomycete Lagenidium giganteum ARSEF 373.</title>
        <authorList>
            <person name="Morgan W.R."/>
            <person name="Tartar A."/>
        </authorList>
    </citation>
    <scope>NUCLEOTIDE SEQUENCE</scope>
    <source>
        <strain evidence="3">ARSEF 373</strain>
    </source>
</reference>
<keyword evidence="1" id="KW-0677">Repeat</keyword>
<proteinExistence type="predicted"/>
<dbReference type="PANTHER" id="PTHR24111:SF0">
    <property type="entry name" value="LEUCINE-RICH REPEAT-CONTAINING PROTEIN"/>
    <property type="match status" value="1"/>
</dbReference>
<accession>A0AAV2YP38</accession>
<dbReference type="AlphaFoldDB" id="A0AAV2YP38"/>
<dbReference type="SUPFAM" id="SSF52047">
    <property type="entry name" value="RNI-like"/>
    <property type="match status" value="1"/>
</dbReference>
<protein>
    <submittedName>
        <fullName evidence="3">Uncharacterized protein</fullName>
    </submittedName>
</protein>
<dbReference type="PANTHER" id="PTHR24111">
    <property type="entry name" value="LEUCINE-RICH REPEAT-CONTAINING PROTEIN 34"/>
    <property type="match status" value="1"/>
</dbReference>
<dbReference type="Proteomes" id="UP001146120">
    <property type="component" value="Unassembled WGS sequence"/>
</dbReference>
<keyword evidence="4" id="KW-1185">Reference proteome</keyword>
<feature type="region of interest" description="Disordered" evidence="2">
    <location>
        <begin position="267"/>
        <end position="290"/>
    </location>
</feature>
<evidence type="ECO:0000313" key="3">
    <source>
        <dbReference type="EMBL" id="DAZ94864.1"/>
    </source>
</evidence>
<evidence type="ECO:0000256" key="2">
    <source>
        <dbReference type="SAM" id="MobiDB-lite"/>
    </source>
</evidence>
<name>A0AAV2YP38_9STRA</name>
<organism evidence="3 4">
    <name type="scientific">Lagenidium giganteum</name>
    <dbReference type="NCBI Taxonomy" id="4803"/>
    <lineage>
        <taxon>Eukaryota</taxon>
        <taxon>Sar</taxon>
        <taxon>Stramenopiles</taxon>
        <taxon>Oomycota</taxon>
        <taxon>Peronosporomycetes</taxon>
        <taxon>Pythiales</taxon>
        <taxon>Pythiaceae</taxon>
    </lineage>
</organism>
<evidence type="ECO:0000313" key="4">
    <source>
        <dbReference type="Proteomes" id="UP001146120"/>
    </source>
</evidence>
<dbReference type="Gene3D" id="3.80.10.10">
    <property type="entry name" value="Ribonuclease Inhibitor"/>
    <property type="match status" value="1"/>
</dbReference>
<comment type="caution">
    <text evidence="3">The sequence shown here is derived from an EMBL/GenBank/DDBJ whole genome shotgun (WGS) entry which is preliminary data.</text>
</comment>
<dbReference type="InterPro" id="IPR032675">
    <property type="entry name" value="LRR_dom_sf"/>
</dbReference>